<protein>
    <submittedName>
        <fullName evidence="1">Uncharacterized protein</fullName>
    </submittedName>
</protein>
<reference evidence="1 2" key="1">
    <citation type="submission" date="2019-11" db="EMBL/GenBank/DDBJ databases">
        <title>Whole genome sequence of Oryza granulata.</title>
        <authorList>
            <person name="Li W."/>
        </authorList>
    </citation>
    <scope>NUCLEOTIDE SEQUENCE [LARGE SCALE GENOMIC DNA]</scope>
    <source>
        <strain evidence="2">cv. Menghai</strain>
        <tissue evidence="1">Leaf</tissue>
    </source>
</reference>
<evidence type="ECO:0000313" key="1">
    <source>
        <dbReference type="EMBL" id="KAF0931183.1"/>
    </source>
</evidence>
<sequence length="72" mass="8224">MGAMADEFTRQMGNVAEPYPKPAVAWLIWWPFNFLQTPKEIDRSSSTASLPWVDELLRCFYPSNKANKADTS</sequence>
<dbReference type="AlphaFoldDB" id="A0A6G1F2T5"/>
<comment type="caution">
    <text evidence="1">The sequence shown here is derived from an EMBL/GenBank/DDBJ whole genome shotgun (WGS) entry which is preliminary data.</text>
</comment>
<organism evidence="1 2">
    <name type="scientific">Oryza meyeriana var. granulata</name>
    <dbReference type="NCBI Taxonomy" id="110450"/>
    <lineage>
        <taxon>Eukaryota</taxon>
        <taxon>Viridiplantae</taxon>
        <taxon>Streptophyta</taxon>
        <taxon>Embryophyta</taxon>
        <taxon>Tracheophyta</taxon>
        <taxon>Spermatophyta</taxon>
        <taxon>Magnoliopsida</taxon>
        <taxon>Liliopsida</taxon>
        <taxon>Poales</taxon>
        <taxon>Poaceae</taxon>
        <taxon>BOP clade</taxon>
        <taxon>Oryzoideae</taxon>
        <taxon>Oryzeae</taxon>
        <taxon>Oryzinae</taxon>
        <taxon>Oryza</taxon>
        <taxon>Oryza meyeriana</taxon>
    </lineage>
</organism>
<proteinExistence type="predicted"/>
<accession>A0A6G1F2T5</accession>
<dbReference type="Proteomes" id="UP000479710">
    <property type="component" value="Unassembled WGS sequence"/>
</dbReference>
<evidence type="ECO:0000313" key="2">
    <source>
        <dbReference type="Proteomes" id="UP000479710"/>
    </source>
</evidence>
<gene>
    <name evidence="1" type="ORF">E2562_002532</name>
</gene>
<name>A0A6G1F2T5_9ORYZ</name>
<dbReference type="EMBL" id="SPHZ02000001">
    <property type="protein sequence ID" value="KAF0931183.1"/>
    <property type="molecule type" value="Genomic_DNA"/>
</dbReference>
<keyword evidence="2" id="KW-1185">Reference proteome</keyword>